<dbReference type="Proteomes" id="UP000095283">
    <property type="component" value="Unplaced"/>
</dbReference>
<evidence type="ECO:0000256" key="1">
    <source>
        <dbReference type="SAM" id="MobiDB-lite"/>
    </source>
</evidence>
<name>A0A1I7WIE9_HETBA</name>
<proteinExistence type="predicted"/>
<dbReference type="AlphaFoldDB" id="A0A1I7WIE9"/>
<protein>
    <submittedName>
        <fullName evidence="3">HTH_Tnp_Tc3_2 domain-containing protein</fullName>
    </submittedName>
</protein>
<reference evidence="3" key="1">
    <citation type="submission" date="2016-11" db="UniProtKB">
        <authorList>
            <consortium name="WormBaseParasite"/>
        </authorList>
    </citation>
    <scope>IDENTIFICATION</scope>
</reference>
<keyword evidence="2" id="KW-1185">Reference proteome</keyword>
<accession>A0A1I7WIE9</accession>
<sequence length="136" mass="15803">MSQALRNTIMKLAFDLNISQTSMRRTVKHKLRFHPYEICRSHVLTNKVKANSFRQSKENSRQLVRSGHQRSEKASVNVRSNFPSSVMWFPGPQNIWDYGIVHSYRTANQLIEPKQLSNCADSTSRTSKKYASERML</sequence>
<dbReference type="WBParaSite" id="Hba_04768">
    <property type="protein sequence ID" value="Hba_04768"/>
    <property type="gene ID" value="Hba_04768"/>
</dbReference>
<feature type="region of interest" description="Disordered" evidence="1">
    <location>
        <begin position="52"/>
        <end position="76"/>
    </location>
</feature>
<evidence type="ECO:0000313" key="2">
    <source>
        <dbReference type="Proteomes" id="UP000095283"/>
    </source>
</evidence>
<evidence type="ECO:0000313" key="3">
    <source>
        <dbReference type="WBParaSite" id="Hba_04768"/>
    </source>
</evidence>
<organism evidence="2 3">
    <name type="scientific">Heterorhabditis bacteriophora</name>
    <name type="common">Entomopathogenic nematode worm</name>
    <dbReference type="NCBI Taxonomy" id="37862"/>
    <lineage>
        <taxon>Eukaryota</taxon>
        <taxon>Metazoa</taxon>
        <taxon>Ecdysozoa</taxon>
        <taxon>Nematoda</taxon>
        <taxon>Chromadorea</taxon>
        <taxon>Rhabditida</taxon>
        <taxon>Rhabditina</taxon>
        <taxon>Rhabditomorpha</taxon>
        <taxon>Strongyloidea</taxon>
        <taxon>Heterorhabditidae</taxon>
        <taxon>Heterorhabditis</taxon>
    </lineage>
</organism>